<keyword evidence="2" id="KW-1185">Reference proteome</keyword>
<dbReference type="EMBL" id="JXJU01000045">
    <property type="protein sequence ID" value="PCR98657.1"/>
    <property type="molecule type" value="Genomic_DNA"/>
</dbReference>
<dbReference type="Proteomes" id="UP000218181">
    <property type="component" value="Unassembled WGS sequence"/>
</dbReference>
<comment type="caution">
    <text evidence="1">The sequence shown here is derived from an EMBL/GenBank/DDBJ whole genome shotgun (WGS) entry which is preliminary data.</text>
</comment>
<accession>A0A2A5RHR7</accession>
<name>A0A2A5RHR7_9LACT</name>
<reference evidence="1 2" key="1">
    <citation type="submission" date="2014-12" db="EMBL/GenBank/DDBJ databases">
        <title>Draft genome sequences of 10 type strains of Lactococcus.</title>
        <authorList>
            <person name="Sun Z."/>
            <person name="Zhong Z."/>
            <person name="Liu W."/>
            <person name="Zhang W."/>
            <person name="Zhang H."/>
        </authorList>
    </citation>
    <scope>NUCLEOTIDE SEQUENCE [LARGE SCALE GENOMIC DNA]</scope>
    <source>
        <strain evidence="1 2">JCM 16395</strain>
    </source>
</reference>
<sequence length="55" mass="6472">MKNKLTGFYLFKAFGGKYGEEFYRSTINLTDDFKFTQQEINGMEVGSYEQIEVEE</sequence>
<proteinExistence type="predicted"/>
<dbReference type="STRING" id="1291764.GCA_001311235_03254"/>
<protein>
    <submittedName>
        <fullName evidence="1">Uncharacterized protein</fullName>
    </submittedName>
</protein>
<dbReference type="AlphaFoldDB" id="A0A2A5RHR7"/>
<evidence type="ECO:0000313" key="2">
    <source>
        <dbReference type="Proteomes" id="UP000218181"/>
    </source>
</evidence>
<evidence type="ECO:0000313" key="1">
    <source>
        <dbReference type="EMBL" id="PCR98657.1"/>
    </source>
</evidence>
<gene>
    <name evidence="1" type="ORF">RT41_GL001391</name>
</gene>
<organism evidence="1 2">
    <name type="scientific">Lactococcus fujiensis JCM 16395</name>
    <dbReference type="NCBI Taxonomy" id="1291764"/>
    <lineage>
        <taxon>Bacteria</taxon>
        <taxon>Bacillati</taxon>
        <taxon>Bacillota</taxon>
        <taxon>Bacilli</taxon>
        <taxon>Lactobacillales</taxon>
        <taxon>Streptococcaceae</taxon>
        <taxon>Lactococcus</taxon>
    </lineage>
</organism>